<dbReference type="EMBL" id="MN740395">
    <property type="protein sequence ID" value="QHU04273.1"/>
    <property type="molecule type" value="Genomic_DNA"/>
</dbReference>
<dbReference type="AlphaFoldDB" id="A0A6C0JFV8"/>
<protein>
    <recommendedName>
        <fullName evidence="2">Glycosyl transferase CAP10 domain-containing protein</fullName>
    </recommendedName>
</protein>
<evidence type="ECO:0008006" key="2">
    <source>
        <dbReference type="Google" id="ProtNLM"/>
    </source>
</evidence>
<name>A0A6C0JFV8_9ZZZZ</name>
<accession>A0A6C0JFV8</accession>
<evidence type="ECO:0000313" key="1">
    <source>
        <dbReference type="EMBL" id="QHU04273.1"/>
    </source>
</evidence>
<sequence length="427" mass="50759">MNKIIELNNKFKKKTEHLKNDFQNSITTINSNIHYHLNSKNGAIKQITHGYNNKMQELKNQYTIDSYDLRYDAEFNETEIEDILKKLVKENISHVKKYNIFHIENGRTIQIPENSILIELSNNNIEIIKTNNVEKTDKDKILGEPSTYEARCVPFLNFLKTIDISGISFQFIFYYDVVEINNLDKYKDIDDIPILCSSANDDFKKKYNNIILIPNIYNYKYKIQNNIIEVKLNDIDYKSKQLGMIFAGYETSHVRLSFTIWKNNNKNIHSFLNPFFNKKIRGYENYYTEERASIQKQLQYKFQVCIDGFNTECNGLLWKLYSNSLVFKVIEENYEYWYPIFNNFNAYSTNSNVNTNNILFLCNSFNEMYNTMNTIDENSNEVKEMMINKKKVAKLILNDDFNKKYIREIFLGLHRLNSKYNEPTLQK</sequence>
<proteinExistence type="predicted"/>
<reference evidence="1" key="1">
    <citation type="journal article" date="2020" name="Nature">
        <title>Giant virus diversity and host interactions through global metagenomics.</title>
        <authorList>
            <person name="Schulz F."/>
            <person name="Roux S."/>
            <person name="Paez-Espino D."/>
            <person name="Jungbluth S."/>
            <person name="Walsh D.A."/>
            <person name="Denef V.J."/>
            <person name="McMahon K.D."/>
            <person name="Konstantinidis K.T."/>
            <person name="Eloe-Fadrosh E.A."/>
            <person name="Kyrpides N.C."/>
            <person name="Woyke T."/>
        </authorList>
    </citation>
    <scope>NUCLEOTIDE SEQUENCE</scope>
    <source>
        <strain evidence="1">GVMAG-M-3300027708-39</strain>
    </source>
</reference>
<organism evidence="1">
    <name type="scientific">viral metagenome</name>
    <dbReference type="NCBI Taxonomy" id="1070528"/>
    <lineage>
        <taxon>unclassified sequences</taxon>
        <taxon>metagenomes</taxon>
        <taxon>organismal metagenomes</taxon>
    </lineage>
</organism>